<accession>A0A328D0I6</accession>
<evidence type="ECO:0000313" key="3">
    <source>
        <dbReference type="Proteomes" id="UP000249390"/>
    </source>
</evidence>
<proteinExistence type="predicted"/>
<dbReference type="Proteomes" id="UP000249390">
    <property type="component" value="Unassembled WGS sequence"/>
</dbReference>
<protein>
    <submittedName>
        <fullName evidence="2">Uncharacterized protein</fullName>
    </submittedName>
</protein>
<reference evidence="2 3" key="1">
    <citation type="submission" date="2018-06" db="EMBL/GenBank/DDBJ databases">
        <title>The Genome of Cuscuta australis (Dodder) Provides Insight into the Evolution of Plant Parasitism.</title>
        <authorList>
            <person name="Liu H."/>
        </authorList>
    </citation>
    <scope>NUCLEOTIDE SEQUENCE [LARGE SCALE GENOMIC DNA]</scope>
    <source>
        <strain evidence="3">cv. Yunnan</strain>
        <tissue evidence="2">Vines</tissue>
    </source>
</reference>
<keyword evidence="3" id="KW-1185">Reference proteome</keyword>
<keyword evidence="1" id="KW-0812">Transmembrane</keyword>
<gene>
    <name evidence="2" type="ORF">DM860_000077</name>
</gene>
<keyword evidence="1" id="KW-0472">Membrane</keyword>
<dbReference type="EMBL" id="NQVE01000215">
    <property type="protein sequence ID" value="RAL37383.1"/>
    <property type="molecule type" value="Genomic_DNA"/>
</dbReference>
<evidence type="ECO:0000256" key="1">
    <source>
        <dbReference type="SAM" id="Phobius"/>
    </source>
</evidence>
<dbReference type="AlphaFoldDB" id="A0A328D0I6"/>
<name>A0A328D0I6_9ASTE</name>
<sequence length="103" mass="12186">MPKITQFTHWRVCMDCSFFKWLHDKREETKDTTTISSNETAGEFQGLIMNLQREVIDANVREREVLSKNAILETRINKCKKREVFLHICILLLVAMLLYQNLV</sequence>
<keyword evidence="1" id="KW-1133">Transmembrane helix</keyword>
<evidence type="ECO:0000313" key="2">
    <source>
        <dbReference type="EMBL" id="RAL37383.1"/>
    </source>
</evidence>
<comment type="caution">
    <text evidence="2">The sequence shown here is derived from an EMBL/GenBank/DDBJ whole genome shotgun (WGS) entry which is preliminary data.</text>
</comment>
<feature type="transmembrane region" description="Helical" evidence="1">
    <location>
        <begin position="84"/>
        <end position="102"/>
    </location>
</feature>
<organism evidence="2 3">
    <name type="scientific">Cuscuta australis</name>
    <dbReference type="NCBI Taxonomy" id="267555"/>
    <lineage>
        <taxon>Eukaryota</taxon>
        <taxon>Viridiplantae</taxon>
        <taxon>Streptophyta</taxon>
        <taxon>Embryophyta</taxon>
        <taxon>Tracheophyta</taxon>
        <taxon>Spermatophyta</taxon>
        <taxon>Magnoliopsida</taxon>
        <taxon>eudicotyledons</taxon>
        <taxon>Gunneridae</taxon>
        <taxon>Pentapetalae</taxon>
        <taxon>asterids</taxon>
        <taxon>lamiids</taxon>
        <taxon>Solanales</taxon>
        <taxon>Convolvulaceae</taxon>
        <taxon>Cuscuteae</taxon>
        <taxon>Cuscuta</taxon>
        <taxon>Cuscuta subgen. Grammica</taxon>
        <taxon>Cuscuta sect. Cleistogrammica</taxon>
    </lineage>
</organism>